<proteinExistence type="inferred from homology"/>
<dbReference type="InterPro" id="IPR020846">
    <property type="entry name" value="MFS_dom"/>
</dbReference>
<keyword evidence="5" id="KW-0472">Membrane</keyword>
<dbReference type="PANTHER" id="PTHR16172:SF2">
    <property type="entry name" value="MAJOR FACILITATOR SUPERFAMILY DOMAIN-CONTAINING PROTEIN 6"/>
    <property type="match status" value="1"/>
</dbReference>
<dbReference type="Proteomes" id="UP000314294">
    <property type="component" value="Unassembled WGS sequence"/>
</dbReference>
<evidence type="ECO:0000256" key="1">
    <source>
        <dbReference type="ARBA" id="ARBA00004141"/>
    </source>
</evidence>
<dbReference type="InterPro" id="IPR036259">
    <property type="entry name" value="MFS_trans_sf"/>
</dbReference>
<keyword evidence="8" id="KW-1185">Reference proteome</keyword>
<dbReference type="OrthoDB" id="5989317at2759"/>
<dbReference type="SUPFAM" id="SSF103473">
    <property type="entry name" value="MFS general substrate transporter"/>
    <property type="match status" value="1"/>
</dbReference>
<dbReference type="AlphaFoldDB" id="A0A4Z2G0K8"/>
<evidence type="ECO:0000256" key="3">
    <source>
        <dbReference type="ARBA" id="ARBA00022692"/>
    </source>
</evidence>
<dbReference type="GO" id="GO:0005886">
    <property type="term" value="C:plasma membrane"/>
    <property type="evidence" value="ECO:0007669"/>
    <property type="project" value="TreeGrafter"/>
</dbReference>
<evidence type="ECO:0000256" key="2">
    <source>
        <dbReference type="ARBA" id="ARBA00005241"/>
    </source>
</evidence>
<dbReference type="Gene3D" id="1.20.1250.20">
    <property type="entry name" value="MFS general substrate transporter like domains"/>
    <property type="match status" value="1"/>
</dbReference>
<evidence type="ECO:0000259" key="6">
    <source>
        <dbReference type="PROSITE" id="PS50850"/>
    </source>
</evidence>
<evidence type="ECO:0000256" key="4">
    <source>
        <dbReference type="ARBA" id="ARBA00022989"/>
    </source>
</evidence>
<gene>
    <name evidence="7" type="primary">mfsd6a</name>
    <name evidence="7" type="ORF">EYF80_042721</name>
</gene>
<dbReference type="PROSITE" id="PS50850">
    <property type="entry name" value="MFS"/>
    <property type="match status" value="1"/>
</dbReference>
<feature type="domain" description="Major facilitator superfamily (MFS) profile" evidence="6">
    <location>
        <begin position="1"/>
        <end position="91"/>
    </location>
</feature>
<dbReference type="InterPro" id="IPR051717">
    <property type="entry name" value="MFS_MFSD6"/>
</dbReference>
<dbReference type="EMBL" id="SRLO01000759">
    <property type="protein sequence ID" value="TNN47047.1"/>
    <property type="molecule type" value="Genomic_DNA"/>
</dbReference>
<name>A0A4Z2G0K8_9TELE</name>
<comment type="caution">
    <text evidence="7">The sequence shown here is derived from an EMBL/GenBank/DDBJ whole genome shotgun (WGS) entry which is preliminary data.</text>
</comment>
<dbReference type="PANTHER" id="PTHR16172">
    <property type="entry name" value="MAJOR FACILITATOR SUPERFAMILY DOMAIN-CONTAINING PROTEIN 6-LIKE"/>
    <property type="match status" value="1"/>
</dbReference>
<evidence type="ECO:0000256" key="5">
    <source>
        <dbReference type="ARBA" id="ARBA00023136"/>
    </source>
</evidence>
<dbReference type="GO" id="GO:0022857">
    <property type="term" value="F:transmembrane transporter activity"/>
    <property type="evidence" value="ECO:0007669"/>
    <property type="project" value="InterPro"/>
</dbReference>
<accession>A0A4Z2G0K8</accession>
<sequence>MLRVLYIGLACNTMRYLYISYLKNAWTVLPMEVLQGVTHASVWAACISFLSAAVPPALRTSAQGILQGLHLGLGRGCGAMVGGVFVNYFGN</sequence>
<protein>
    <submittedName>
        <fullName evidence="7">Major facilitator superfamily domain-containing protein 6-A</fullName>
    </submittedName>
</protein>
<evidence type="ECO:0000313" key="8">
    <source>
        <dbReference type="Proteomes" id="UP000314294"/>
    </source>
</evidence>
<dbReference type="GO" id="GO:0042590">
    <property type="term" value="P:antigen processing and presentation of exogenous peptide antigen via MHC class I"/>
    <property type="evidence" value="ECO:0007669"/>
    <property type="project" value="TreeGrafter"/>
</dbReference>
<comment type="similarity">
    <text evidence="2">Belongs to the major facilitator superfamily. MFSD6 family.</text>
</comment>
<reference evidence="7 8" key="1">
    <citation type="submission" date="2019-03" db="EMBL/GenBank/DDBJ databases">
        <title>First draft genome of Liparis tanakae, snailfish: a comprehensive survey of snailfish specific genes.</title>
        <authorList>
            <person name="Kim W."/>
            <person name="Song I."/>
            <person name="Jeong J.-H."/>
            <person name="Kim D."/>
            <person name="Kim S."/>
            <person name="Ryu S."/>
            <person name="Song J.Y."/>
            <person name="Lee S.K."/>
        </authorList>
    </citation>
    <scope>NUCLEOTIDE SEQUENCE [LARGE SCALE GENOMIC DNA]</scope>
    <source>
        <tissue evidence="7">Muscle</tissue>
    </source>
</reference>
<organism evidence="7 8">
    <name type="scientific">Liparis tanakae</name>
    <name type="common">Tanaka's snailfish</name>
    <dbReference type="NCBI Taxonomy" id="230148"/>
    <lineage>
        <taxon>Eukaryota</taxon>
        <taxon>Metazoa</taxon>
        <taxon>Chordata</taxon>
        <taxon>Craniata</taxon>
        <taxon>Vertebrata</taxon>
        <taxon>Euteleostomi</taxon>
        <taxon>Actinopterygii</taxon>
        <taxon>Neopterygii</taxon>
        <taxon>Teleostei</taxon>
        <taxon>Neoteleostei</taxon>
        <taxon>Acanthomorphata</taxon>
        <taxon>Eupercaria</taxon>
        <taxon>Perciformes</taxon>
        <taxon>Cottioidei</taxon>
        <taxon>Cottales</taxon>
        <taxon>Liparidae</taxon>
        <taxon>Liparis</taxon>
    </lineage>
</organism>
<evidence type="ECO:0000313" key="7">
    <source>
        <dbReference type="EMBL" id="TNN47047.1"/>
    </source>
</evidence>
<dbReference type="Pfam" id="PF12832">
    <property type="entry name" value="MFS_1_like"/>
    <property type="match status" value="1"/>
</dbReference>
<comment type="subcellular location">
    <subcellularLocation>
        <location evidence="1">Membrane</location>
        <topology evidence="1">Multi-pass membrane protein</topology>
    </subcellularLocation>
</comment>
<keyword evidence="3" id="KW-0812">Transmembrane</keyword>
<keyword evidence="4" id="KW-1133">Transmembrane helix</keyword>
<dbReference type="InterPro" id="IPR024989">
    <property type="entry name" value="MFS_assoc_dom"/>
</dbReference>